<dbReference type="InterPro" id="IPR036388">
    <property type="entry name" value="WH-like_DNA-bd_sf"/>
</dbReference>
<comment type="similarity">
    <text evidence="1">Belongs to the DprA/Smf family.</text>
</comment>
<dbReference type="InterPro" id="IPR041614">
    <property type="entry name" value="DprA_WH"/>
</dbReference>
<evidence type="ECO:0000256" key="1">
    <source>
        <dbReference type="ARBA" id="ARBA00006525"/>
    </source>
</evidence>
<dbReference type="EMBL" id="LAZR01069932">
    <property type="protein sequence ID" value="KKK46731.1"/>
    <property type="molecule type" value="Genomic_DNA"/>
</dbReference>
<evidence type="ECO:0000259" key="3">
    <source>
        <dbReference type="Pfam" id="PF17782"/>
    </source>
</evidence>
<dbReference type="Pfam" id="PF02481">
    <property type="entry name" value="DNA_processg_A"/>
    <property type="match status" value="1"/>
</dbReference>
<sequence>NITKKLVHEVAGTGVTIVSGFMFGVDAESHRAALEVGGRTIAVMPCGIDLITPAYQEELYYEILENNGCVLSELEGDNPPARWTFAQRNRIVAGLSRATLIIEGGERSGTLITAEFAKKYGSELLAVPGPITSNMAAAPNKLIKEGARVVTCSRDILKAFNMKEVELPSIGDEVNEGLLGKVINLLRREPLGIDDIIRKVKVSSSELNIILSEMELAGNIKEKSGKYYAM</sequence>
<protein>
    <submittedName>
        <fullName evidence="4">Uncharacterized protein</fullName>
    </submittedName>
</protein>
<organism evidence="4">
    <name type="scientific">marine sediment metagenome</name>
    <dbReference type="NCBI Taxonomy" id="412755"/>
    <lineage>
        <taxon>unclassified sequences</taxon>
        <taxon>metagenomes</taxon>
        <taxon>ecological metagenomes</taxon>
    </lineage>
</organism>
<dbReference type="AlphaFoldDB" id="A0A0F8YFA1"/>
<comment type="caution">
    <text evidence="4">The sequence shown here is derived from an EMBL/GenBank/DDBJ whole genome shotgun (WGS) entry which is preliminary data.</text>
</comment>
<evidence type="ECO:0000259" key="2">
    <source>
        <dbReference type="Pfam" id="PF02481"/>
    </source>
</evidence>
<dbReference type="InterPro" id="IPR003488">
    <property type="entry name" value="DprA"/>
</dbReference>
<feature type="non-terminal residue" evidence="4">
    <location>
        <position position="1"/>
    </location>
</feature>
<proteinExistence type="inferred from homology"/>
<dbReference type="PANTHER" id="PTHR43022:SF1">
    <property type="entry name" value="PROTEIN SMF"/>
    <property type="match status" value="1"/>
</dbReference>
<feature type="domain" description="Smf/DprA SLOG" evidence="2">
    <location>
        <begin position="2"/>
        <end position="160"/>
    </location>
</feature>
<dbReference type="InterPro" id="IPR057666">
    <property type="entry name" value="DrpA_SLOG"/>
</dbReference>
<dbReference type="Gene3D" id="1.10.10.10">
    <property type="entry name" value="Winged helix-like DNA-binding domain superfamily/Winged helix DNA-binding domain"/>
    <property type="match status" value="1"/>
</dbReference>
<dbReference type="GO" id="GO:0009294">
    <property type="term" value="P:DNA-mediated transformation"/>
    <property type="evidence" value="ECO:0007669"/>
    <property type="project" value="InterPro"/>
</dbReference>
<reference evidence="4" key="1">
    <citation type="journal article" date="2015" name="Nature">
        <title>Complex archaea that bridge the gap between prokaryotes and eukaryotes.</title>
        <authorList>
            <person name="Spang A."/>
            <person name="Saw J.H."/>
            <person name="Jorgensen S.L."/>
            <person name="Zaremba-Niedzwiedzka K."/>
            <person name="Martijn J."/>
            <person name="Lind A.E."/>
            <person name="van Eijk R."/>
            <person name="Schleper C."/>
            <person name="Guy L."/>
            <person name="Ettema T.J."/>
        </authorList>
    </citation>
    <scope>NUCLEOTIDE SEQUENCE</scope>
</reference>
<accession>A0A0F8YFA1</accession>
<gene>
    <name evidence="4" type="ORF">LCGC14_3162320</name>
</gene>
<dbReference type="Gene3D" id="3.40.50.450">
    <property type="match status" value="1"/>
</dbReference>
<dbReference type="Pfam" id="PF17782">
    <property type="entry name" value="WHD_DprA"/>
    <property type="match status" value="1"/>
</dbReference>
<dbReference type="SUPFAM" id="SSF102405">
    <property type="entry name" value="MCP/YpsA-like"/>
    <property type="match status" value="1"/>
</dbReference>
<feature type="domain" description="DprA winged helix" evidence="3">
    <location>
        <begin position="179"/>
        <end position="225"/>
    </location>
</feature>
<dbReference type="PANTHER" id="PTHR43022">
    <property type="entry name" value="PROTEIN SMF"/>
    <property type="match status" value="1"/>
</dbReference>
<evidence type="ECO:0000313" key="4">
    <source>
        <dbReference type="EMBL" id="KKK46731.1"/>
    </source>
</evidence>
<name>A0A0F8YFA1_9ZZZZ</name>